<name>T0KIH4_COLGC</name>
<dbReference type="AlphaFoldDB" id="T0KIH4"/>
<proteinExistence type="predicted"/>
<evidence type="ECO:0000313" key="2">
    <source>
        <dbReference type="Proteomes" id="UP000015530"/>
    </source>
</evidence>
<organism evidence="1 2">
    <name type="scientific">Colletotrichum gloeosporioides (strain Cg-14)</name>
    <name type="common">Anthracnose fungus</name>
    <name type="synonym">Glomerella cingulata</name>
    <dbReference type="NCBI Taxonomy" id="1237896"/>
    <lineage>
        <taxon>Eukaryota</taxon>
        <taxon>Fungi</taxon>
        <taxon>Dikarya</taxon>
        <taxon>Ascomycota</taxon>
        <taxon>Pezizomycotina</taxon>
        <taxon>Sordariomycetes</taxon>
        <taxon>Hypocreomycetidae</taxon>
        <taxon>Glomerellales</taxon>
        <taxon>Glomerellaceae</taxon>
        <taxon>Colletotrichum</taxon>
        <taxon>Colletotrichum gloeosporioides species complex</taxon>
    </lineage>
</organism>
<accession>T0KIH4</accession>
<dbReference type="HOGENOM" id="CLU_2263535_0_0_1"/>
<dbReference type="Proteomes" id="UP000015530">
    <property type="component" value="Unassembled WGS sequence"/>
</dbReference>
<protein>
    <submittedName>
        <fullName evidence="1">Uncharacterized protein</fullName>
    </submittedName>
</protein>
<sequence length="103" mass="11293">MQTTEYAPSAALNTLTCAASAPPTTLCNGVSAQPIIHDGIESVWGQRLVPMPTAYRCHVGNITKRRRQWPVRTWLAHSGSAAAAARPPVYLSTWNGPHWKSWI</sequence>
<evidence type="ECO:0000313" key="1">
    <source>
        <dbReference type="EMBL" id="EQB52668.1"/>
    </source>
</evidence>
<dbReference type="EMBL" id="AMYD01001544">
    <property type="protein sequence ID" value="EQB52668.1"/>
    <property type="molecule type" value="Genomic_DNA"/>
</dbReference>
<reference evidence="2" key="1">
    <citation type="journal article" date="2013" name="Mol. Plant Microbe Interact.">
        <title>Global aspects of pacC regulation of pathogenicity genes in Colletotrichum gloeosporioides as revealed by transcriptome analysis.</title>
        <authorList>
            <person name="Alkan N."/>
            <person name="Meng X."/>
            <person name="Friedlander G."/>
            <person name="Reuveni E."/>
            <person name="Sukno S."/>
            <person name="Sherman A."/>
            <person name="Thon M."/>
            <person name="Fluhr R."/>
            <person name="Prusky D."/>
        </authorList>
    </citation>
    <scope>NUCLEOTIDE SEQUENCE [LARGE SCALE GENOMIC DNA]</scope>
    <source>
        <strain evidence="2">Cg-14</strain>
    </source>
</reference>
<gene>
    <name evidence="1" type="ORF">CGLO_07689</name>
</gene>
<comment type="caution">
    <text evidence="1">The sequence shown here is derived from an EMBL/GenBank/DDBJ whole genome shotgun (WGS) entry which is preliminary data.</text>
</comment>